<keyword evidence="1" id="KW-1133">Transmembrane helix</keyword>
<reference evidence="4" key="1">
    <citation type="submission" date="2011-01" db="EMBL/GenBank/DDBJ databases">
        <title>Complete sequence of chromosome of Acidobacterium sp. MP5ACTX9.</title>
        <authorList>
            <consortium name="US DOE Joint Genome Institute"/>
            <person name="Lucas S."/>
            <person name="Copeland A."/>
            <person name="Lapidus A."/>
            <person name="Cheng J.-F."/>
            <person name="Goodwin L."/>
            <person name="Pitluck S."/>
            <person name="Teshima H."/>
            <person name="Detter J.C."/>
            <person name="Han C."/>
            <person name="Tapia R."/>
            <person name="Land M."/>
            <person name="Hauser L."/>
            <person name="Kyrpides N."/>
            <person name="Ivanova N."/>
            <person name="Ovchinnikova G."/>
            <person name="Pagani I."/>
            <person name="Rawat S.R."/>
            <person name="Mannisto M."/>
            <person name="Haggblom M.M."/>
            <person name="Woyke T."/>
        </authorList>
    </citation>
    <scope>NUCLEOTIDE SEQUENCE [LARGE SCALE GENOMIC DNA]</scope>
    <source>
        <strain evidence="4">MP5ACTX9</strain>
    </source>
</reference>
<dbReference type="HOGENOM" id="CLU_099466_1_0_0"/>
<sequence length="234" mass="25346">MLAGIPISRALALLSLATLAGSSSHLLHLVLSFGLFGLFLVSIVDSSFVPLPLPGITDIMVILFAAQHANLFLLIAAATIGSALGGLFSYQVGQSGGLDFIEKRTPPRIFKRVTGWMESHAILAVAVPALLPPPMPLSPFVLAAGALKMSRKKFMWAFTLSRLIRHAFAAWLGVHYGKAVLVLWNAFIRRWGAPVLIILWVAILGSVAFAFWRLWKTSHEVGLKQTKPLNATTT</sequence>
<feature type="domain" description="VTT" evidence="2">
    <location>
        <begin position="58"/>
        <end position="173"/>
    </location>
</feature>
<dbReference type="Proteomes" id="UP000000343">
    <property type="component" value="Chromosome"/>
</dbReference>
<gene>
    <name evidence="3" type="ordered locus">AciX9_2773</name>
</gene>
<dbReference type="PANTHER" id="PTHR42709:SF11">
    <property type="entry name" value="DEDA FAMILY PROTEIN"/>
    <property type="match status" value="1"/>
</dbReference>
<feature type="transmembrane region" description="Helical" evidence="1">
    <location>
        <begin position="121"/>
        <end position="147"/>
    </location>
</feature>
<evidence type="ECO:0000256" key="1">
    <source>
        <dbReference type="SAM" id="Phobius"/>
    </source>
</evidence>
<dbReference type="PaxDb" id="1198114-AciX9_2773"/>
<dbReference type="eggNOG" id="COG0586">
    <property type="taxonomic scope" value="Bacteria"/>
</dbReference>
<keyword evidence="4" id="KW-1185">Reference proteome</keyword>
<keyword evidence="1" id="KW-0472">Membrane</keyword>
<dbReference type="PANTHER" id="PTHR42709">
    <property type="entry name" value="ALKALINE PHOSPHATASE LIKE PROTEIN"/>
    <property type="match status" value="1"/>
</dbReference>
<feature type="transmembrane region" description="Helical" evidence="1">
    <location>
        <begin position="36"/>
        <end position="64"/>
    </location>
</feature>
<dbReference type="STRING" id="1198114.AciX9_2773"/>
<name>E8WXV2_GRATM</name>
<dbReference type="InterPro" id="IPR032816">
    <property type="entry name" value="VTT_dom"/>
</dbReference>
<evidence type="ECO:0000259" key="2">
    <source>
        <dbReference type="Pfam" id="PF09335"/>
    </source>
</evidence>
<dbReference type="InterPro" id="IPR051311">
    <property type="entry name" value="DedA_domain"/>
</dbReference>
<proteinExistence type="predicted"/>
<feature type="transmembrane region" description="Helical" evidence="1">
    <location>
        <begin position="193"/>
        <end position="215"/>
    </location>
</feature>
<feature type="transmembrane region" description="Helical" evidence="1">
    <location>
        <begin position="71"/>
        <end position="90"/>
    </location>
</feature>
<dbReference type="GO" id="GO:0005886">
    <property type="term" value="C:plasma membrane"/>
    <property type="evidence" value="ECO:0007669"/>
    <property type="project" value="TreeGrafter"/>
</dbReference>
<dbReference type="AlphaFoldDB" id="E8WXV2"/>
<dbReference type="EMBL" id="CP002480">
    <property type="protein sequence ID" value="ADW69797.1"/>
    <property type="molecule type" value="Genomic_DNA"/>
</dbReference>
<protein>
    <submittedName>
        <fullName evidence="3">SNARE associated Golgi protein-related protein</fullName>
    </submittedName>
</protein>
<dbReference type="Pfam" id="PF09335">
    <property type="entry name" value="VTT_dom"/>
    <property type="match status" value="1"/>
</dbReference>
<evidence type="ECO:0000313" key="4">
    <source>
        <dbReference type="Proteomes" id="UP000000343"/>
    </source>
</evidence>
<dbReference type="KEGG" id="acm:AciX9_2773"/>
<feature type="transmembrane region" description="Helical" evidence="1">
    <location>
        <begin position="168"/>
        <end position="187"/>
    </location>
</feature>
<dbReference type="OrthoDB" id="118840at2"/>
<keyword evidence="1" id="KW-0812">Transmembrane</keyword>
<accession>E8WXV2</accession>
<evidence type="ECO:0000313" key="3">
    <source>
        <dbReference type="EMBL" id="ADW69797.1"/>
    </source>
</evidence>
<organism evidence="4">
    <name type="scientific">Granulicella tundricola (strain ATCC BAA-1859 / DSM 23138 / MP5ACTX9)</name>
    <dbReference type="NCBI Taxonomy" id="1198114"/>
    <lineage>
        <taxon>Bacteria</taxon>
        <taxon>Pseudomonadati</taxon>
        <taxon>Acidobacteriota</taxon>
        <taxon>Terriglobia</taxon>
        <taxon>Terriglobales</taxon>
        <taxon>Acidobacteriaceae</taxon>
        <taxon>Granulicella</taxon>
    </lineage>
</organism>